<dbReference type="GO" id="GO:0046872">
    <property type="term" value="F:metal ion binding"/>
    <property type="evidence" value="ECO:0007669"/>
    <property type="project" value="UniProtKB-KW"/>
</dbReference>
<organism evidence="11 12">
    <name type="scientific">Roseateles puraquae</name>
    <dbReference type="NCBI Taxonomy" id="431059"/>
    <lineage>
        <taxon>Bacteria</taxon>
        <taxon>Pseudomonadati</taxon>
        <taxon>Pseudomonadota</taxon>
        <taxon>Betaproteobacteria</taxon>
        <taxon>Burkholderiales</taxon>
        <taxon>Sphaerotilaceae</taxon>
        <taxon>Roseateles</taxon>
    </lineage>
</organism>
<evidence type="ECO:0000256" key="2">
    <source>
        <dbReference type="ARBA" id="ARBA00011955"/>
    </source>
</evidence>
<keyword evidence="7" id="KW-0274">FAD</keyword>
<keyword evidence="12" id="KW-1185">Reference proteome</keyword>
<evidence type="ECO:0000256" key="1">
    <source>
        <dbReference type="ARBA" id="ARBA00001946"/>
    </source>
</evidence>
<dbReference type="EMBL" id="NISI01000001">
    <property type="protein sequence ID" value="OWR04942.1"/>
    <property type="molecule type" value="Genomic_DNA"/>
</dbReference>
<keyword evidence="5" id="KW-0808">Transferase</keyword>
<dbReference type="PANTHER" id="PTHR30040:SF2">
    <property type="entry name" value="FAD:PROTEIN FMN TRANSFERASE"/>
    <property type="match status" value="1"/>
</dbReference>
<evidence type="ECO:0000256" key="7">
    <source>
        <dbReference type="ARBA" id="ARBA00022827"/>
    </source>
</evidence>
<comment type="catalytic activity">
    <reaction evidence="10">
        <text>L-threonyl-[protein] + FAD = FMN-L-threonyl-[protein] + AMP + H(+)</text>
        <dbReference type="Rhea" id="RHEA:36847"/>
        <dbReference type="Rhea" id="RHEA-COMP:11060"/>
        <dbReference type="Rhea" id="RHEA-COMP:11061"/>
        <dbReference type="ChEBI" id="CHEBI:15378"/>
        <dbReference type="ChEBI" id="CHEBI:30013"/>
        <dbReference type="ChEBI" id="CHEBI:57692"/>
        <dbReference type="ChEBI" id="CHEBI:74257"/>
        <dbReference type="ChEBI" id="CHEBI:456215"/>
        <dbReference type="EC" id="2.7.1.180"/>
    </reaction>
</comment>
<dbReference type="OrthoDB" id="9778595at2"/>
<sequence>MQPLLGTFVTIRAQGQEGVPESEVTGAVSAAFSAIARVQRLMSFHRHDSDVGRLNRARPGCHLRVHRWTSAVLSEALQLHMASAGAFDCNVGRVLVRGGLLPRSRPAVVGRSKTSMSRAIRLAEGGRVNVAQRVSLDLGGIAKGFAVDQAVRVLRSRGMQSGLVNAGGDLYAFGSAPQEIWVRCPKSPTDMKLIGRLQNGAVATSASYFASNLGNDGKAASAIVNPRHQRRVGLPGSVSVVAKSCLQADALTKIVALRGSLPASIQRRARATVIRL</sequence>
<keyword evidence="4" id="KW-0285">Flavoprotein</keyword>
<evidence type="ECO:0000313" key="12">
    <source>
        <dbReference type="Proteomes" id="UP000197446"/>
    </source>
</evidence>
<dbReference type="PANTHER" id="PTHR30040">
    <property type="entry name" value="THIAMINE BIOSYNTHESIS LIPOPROTEIN APBE"/>
    <property type="match status" value="1"/>
</dbReference>
<evidence type="ECO:0000313" key="11">
    <source>
        <dbReference type="EMBL" id="OWR04942.1"/>
    </source>
</evidence>
<dbReference type="RefSeq" id="WP_088481156.1">
    <property type="nucleotide sequence ID" value="NZ_NISI01000001.1"/>
</dbReference>
<comment type="caution">
    <text evidence="11">The sequence shown here is derived from an EMBL/GenBank/DDBJ whole genome shotgun (WGS) entry which is preliminary data.</text>
</comment>
<evidence type="ECO:0000256" key="8">
    <source>
        <dbReference type="ARBA" id="ARBA00022842"/>
    </source>
</evidence>
<keyword evidence="8" id="KW-0460">Magnesium</keyword>
<dbReference type="AlphaFoldDB" id="A0A254NDI8"/>
<protein>
    <recommendedName>
        <fullName evidence="3">FAD:protein FMN transferase</fullName>
        <ecNumber evidence="2">2.7.1.180</ecNumber>
    </recommendedName>
    <alternativeName>
        <fullName evidence="9">Flavin transferase</fullName>
    </alternativeName>
</protein>
<accession>A0A254NDI8</accession>
<evidence type="ECO:0000256" key="9">
    <source>
        <dbReference type="ARBA" id="ARBA00031306"/>
    </source>
</evidence>
<evidence type="ECO:0000256" key="6">
    <source>
        <dbReference type="ARBA" id="ARBA00022723"/>
    </source>
</evidence>
<name>A0A254NDI8_9BURK</name>
<dbReference type="Gene3D" id="3.10.520.10">
    <property type="entry name" value="ApbE-like domains"/>
    <property type="match status" value="1"/>
</dbReference>
<dbReference type="InterPro" id="IPR024932">
    <property type="entry name" value="ApbE"/>
</dbReference>
<dbReference type="GO" id="GO:0016740">
    <property type="term" value="F:transferase activity"/>
    <property type="evidence" value="ECO:0007669"/>
    <property type="project" value="UniProtKB-KW"/>
</dbReference>
<evidence type="ECO:0000256" key="5">
    <source>
        <dbReference type="ARBA" id="ARBA00022679"/>
    </source>
</evidence>
<dbReference type="Pfam" id="PF02424">
    <property type="entry name" value="ApbE"/>
    <property type="match status" value="1"/>
</dbReference>
<evidence type="ECO:0000256" key="4">
    <source>
        <dbReference type="ARBA" id="ARBA00022630"/>
    </source>
</evidence>
<gene>
    <name evidence="11" type="ORF">CDO81_00140</name>
</gene>
<comment type="cofactor">
    <cofactor evidence="1">
        <name>Mg(2+)</name>
        <dbReference type="ChEBI" id="CHEBI:18420"/>
    </cofactor>
</comment>
<evidence type="ECO:0000256" key="3">
    <source>
        <dbReference type="ARBA" id="ARBA00016337"/>
    </source>
</evidence>
<reference evidence="11 12" key="1">
    <citation type="journal article" date="2007" name="Int. J. Syst. Evol. Microbiol.">
        <title>Description of Pelomonas aquatica sp. nov. and Pelomonas puraquae sp. nov., isolated from industrial and haemodialysis water.</title>
        <authorList>
            <person name="Gomila M."/>
            <person name="Bowien B."/>
            <person name="Falsen E."/>
            <person name="Moore E.R."/>
            <person name="Lalucat J."/>
        </authorList>
    </citation>
    <scope>NUCLEOTIDE SEQUENCE [LARGE SCALE GENOMIC DNA]</scope>
    <source>
        <strain evidence="11 12">CCUG 52769</strain>
    </source>
</reference>
<evidence type="ECO:0000256" key="10">
    <source>
        <dbReference type="ARBA" id="ARBA00048540"/>
    </source>
</evidence>
<dbReference type="EC" id="2.7.1.180" evidence="2"/>
<dbReference type="SUPFAM" id="SSF143631">
    <property type="entry name" value="ApbE-like"/>
    <property type="match status" value="1"/>
</dbReference>
<keyword evidence="6" id="KW-0479">Metal-binding</keyword>
<proteinExistence type="predicted"/>
<dbReference type="InterPro" id="IPR003374">
    <property type="entry name" value="ApbE-like_sf"/>
</dbReference>
<dbReference type="Proteomes" id="UP000197446">
    <property type="component" value="Unassembled WGS sequence"/>
</dbReference>